<evidence type="ECO:0000313" key="1">
    <source>
        <dbReference type="EMBL" id="CDP96462.1"/>
    </source>
</evidence>
<reference evidence="1" key="1">
    <citation type="journal article" date="2007" name="Science">
        <title>Draft genome of the filarial nematode parasite Brugia malayi.</title>
        <authorList>
            <person name="Ghedin E."/>
            <person name="Wang S."/>
            <person name="Spiro D."/>
            <person name="Caler E."/>
            <person name="Zhao Q."/>
            <person name="Crabtree J."/>
            <person name="Allen J.E."/>
            <person name="Delcher A.L."/>
            <person name="Guiliano D.B."/>
            <person name="Miranda-Saavedra D."/>
            <person name="Angiuoli S.V."/>
            <person name="Creasy T."/>
            <person name="Amedeo P."/>
            <person name="Haas B."/>
            <person name="El-Sayed N.M."/>
            <person name="Wortman J.R."/>
            <person name="Feldblyum T."/>
            <person name="Tallon L."/>
            <person name="Schatz M."/>
            <person name="Shumway M."/>
            <person name="Koo H."/>
            <person name="Salzberg S.L."/>
            <person name="Schobel S."/>
            <person name="Pertea M."/>
            <person name="Pop M."/>
            <person name="White O."/>
            <person name="Barton G.J."/>
            <person name="Carlow C.K."/>
            <person name="Crawford M.J."/>
            <person name="Daub J."/>
            <person name="Dimmic M.W."/>
            <person name="Estes C.F."/>
            <person name="Foster J.M."/>
            <person name="Ganatra M."/>
            <person name="Gregory W.F."/>
            <person name="Johnson N.M."/>
            <person name="Jin J."/>
            <person name="Komuniecki R."/>
            <person name="Korf I."/>
            <person name="Kumar S."/>
            <person name="Laney S."/>
            <person name="Li B.W."/>
            <person name="Li W."/>
            <person name="Lindblom T.H."/>
            <person name="Lustigman S."/>
            <person name="Ma D."/>
            <person name="Maina C.V."/>
            <person name="Martin D.M."/>
            <person name="McCarter J.P."/>
            <person name="McReynolds L."/>
            <person name="Mitreva M."/>
            <person name="Nutman T.B."/>
            <person name="Parkinson J."/>
            <person name="Peregrin-Alvarez J.M."/>
            <person name="Poole C."/>
            <person name="Ren Q."/>
            <person name="Saunders L."/>
            <person name="Sluder A.E."/>
            <person name="Smith K."/>
            <person name="Stanke M."/>
            <person name="Unnasch T.R."/>
            <person name="Ware J."/>
            <person name="Wei A.D."/>
            <person name="Weil G."/>
            <person name="Williams D.J."/>
            <person name="Zhang Y."/>
            <person name="Williams S.A."/>
            <person name="Fraser-Liggett C."/>
            <person name="Slatko B."/>
            <person name="Blaxter M.L."/>
            <person name="Scott A.L."/>
        </authorList>
    </citation>
    <scope>NUCLEOTIDE SEQUENCE</scope>
    <source>
        <strain evidence="1">FR3</strain>
    </source>
</reference>
<proteinExistence type="predicted"/>
<dbReference type="EMBL" id="LN856957">
    <property type="protein sequence ID" value="CDP96462.1"/>
    <property type="molecule type" value="Genomic_DNA"/>
</dbReference>
<gene>
    <name evidence="1" type="primary">Bm1345</name>
    <name evidence="1" type="ORF">BM_Bm1345</name>
</gene>
<accession>A0A1I9G2I0</accession>
<reference evidence="1" key="2">
    <citation type="submission" date="2012-12" db="EMBL/GenBank/DDBJ databases">
        <authorList>
            <consortium name="WormBase Consortium"/>
            <person name="Ghedin E."/>
            <person name="Paulini M."/>
        </authorList>
    </citation>
    <scope>NUCLEOTIDE SEQUENCE</scope>
    <source>
        <strain evidence="1">FR3</strain>
    </source>
</reference>
<dbReference type="AlphaFoldDB" id="A0A1I9G2I0"/>
<organism evidence="1">
    <name type="scientific">Brugia malayi</name>
    <name type="common">Filarial nematode worm</name>
    <dbReference type="NCBI Taxonomy" id="6279"/>
    <lineage>
        <taxon>Eukaryota</taxon>
        <taxon>Metazoa</taxon>
        <taxon>Ecdysozoa</taxon>
        <taxon>Nematoda</taxon>
        <taxon>Chromadorea</taxon>
        <taxon>Rhabditida</taxon>
        <taxon>Spirurina</taxon>
        <taxon>Spiruromorpha</taxon>
        <taxon>Filarioidea</taxon>
        <taxon>Onchocercidae</taxon>
        <taxon>Brugia</taxon>
    </lineage>
</organism>
<protein>
    <submittedName>
        <fullName evidence="1">Bm1345, isoform c</fullName>
    </submittedName>
</protein>
<sequence>MPSLSIIGETAISKVSQEMLQKLKRTKSKKTSHFLEILPLL</sequence>
<name>A0A1I9G2I0_BRUMA</name>